<dbReference type="InterPro" id="IPR036028">
    <property type="entry name" value="SH3-like_dom_sf"/>
</dbReference>
<dbReference type="SMART" id="SM00128">
    <property type="entry name" value="IPPc"/>
    <property type="match status" value="1"/>
</dbReference>
<dbReference type="Pfam" id="PF22669">
    <property type="entry name" value="Exo_endo_phos2"/>
    <property type="match status" value="1"/>
</dbReference>
<dbReference type="InterPro" id="IPR000300">
    <property type="entry name" value="IPPc"/>
</dbReference>
<reference evidence="10 11" key="1">
    <citation type="submission" date="2024-02" db="EMBL/GenBank/DDBJ databases">
        <authorList>
            <person name="Daric V."/>
            <person name="Darras S."/>
        </authorList>
    </citation>
    <scope>NUCLEOTIDE SEQUENCE [LARGE SCALE GENOMIC DNA]</scope>
</reference>
<evidence type="ECO:0000256" key="5">
    <source>
        <dbReference type="ARBA" id="ARBA00022801"/>
    </source>
</evidence>
<evidence type="ECO:0000313" key="10">
    <source>
        <dbReference type="EMBL" id="CAK8692974.1"/>
    </source>
</evidence>
<feature type="domain" description="SAC" evidence="9">
    <location>
        <begin position="118"/>
        <end position="442"/>
    </location>
</feature>
<feature type="compositionally biased region" description="Basic residues" evidence="7">
    <location>
        <begin position="1215"/>
        <end position="1226"/>
    </location>
</feature>
<name>A0ABP0GQD2_CLALP</name>
<sequence length="1429" mass="158576">MSLGRHLKVLKIQQPSLGVLLEHRNSRDFLWVEDSYSIILDGQEGNELKTNSSKLGDAYGCLGVITLGRGSEALSSHLILVTGCRSVGRLLDSEIYRITDVAFVSIKEATIDTSGSDFKRLLCSGSFYFVAPNAEGSKNTLDITCSLLSQSKGEKPTQFLWNRNLLTYFMLRGIESKIWFLDIICGGVEIRTIYVGAQQARAGIINRLSCERVGTRYNVRGVDHSGNVANYVESEQIISIGDYYTSFLQTRGSVPLFWEQPGLNVGSHKVKMPFGHEICAEAFDRHVDKLHKTYSNCVLVNLLGSREGEASLSRAYQIHHDQNRYCKLMPLIEFDYHTECRAGKFVNISKLMDKLNPLLDKFGVLCVSESNQAMQSGVLRVNCLDCLDRTNSVQSYVGLQMISKQLESLGYVDNTQLQARFSESLKSAWQVTGDLISRMYAGTGALEGKDKVGKLKDGARSVSRAIQNNFLDQGKQDTMDKLLRVTFPDVELSQISRSLLDRQQYMMSSASISMKMFEKEAEYCEDLPLRVCVGTWNVNGGKMFRSIAYKDKTLKDWLIFDENPVSTKSYYQAVYEYSSSEESDLSLALSDIVTVDYELEGGDWLHGSIGDSEGIFPAAYVQQLLNPHVVDHDFPAQQDGDLELRTNEVVDVTEEKGEWFHGKVLRDGECQEGMFPANFVTKMDEGSEESGSVDIYAIGFEEMVELNAGNIVNASQANQQAWATELQKTLSEKQEYVLVTSEQLVGVCLFLFVKKNLAAHVREVSISMIKTGMGGAAGNKGAVAISLILFNSSLCFVCSHFAAGQTQVQERNNDFGEISSRLGFAKGRALFMHDYVFWCGDFNYRIDMTGDEVKQLVKEENWEKLRENDQLLVQKKMGNVFKGFMEGEVNFAPTYKYDLFSDDYDTSEKCRVPAWTDRILWKRRKWLQDNDQSLVEIDTDPSFVGTLKHYNRAELKTSDHRPVVALIEISIRAVDETKRNNVFSDLWRYHQPSCCPVFVYIEGKPSNEAIFNKFLATFDLGEDRICRSFRSCMLVIYPEPWMAEEALTFDGSMFEGVRIRVSNKNDNESLEADVVSLGGISAKSDDSSSQLDEAELDRLSNGHVTLPSSQSSDNIKSFLVPPPRPRPSSTPPIPNKLDPVEAIAPSSKAPKKAPPRPPAIKRNYPPTGPPQASVCGESPISTFEPQDCSAADELPSQPAVDMTTWDLSSLDPPKIKPRKTLPKRRAPVPPSNPTQPSNNPRPAARTISRAAPPPPFAKAPSKPKPRQPPPLPANPPVHYPMATGNLLDDSYICGISMPPPLMPMQSSSVVTPLMPTSSEKNARPLFSQSVEIGTSLMAPHPAGMAPPLLPSQPNTLAPSQGATVSRPLMPTKPNGLAAPLIPEPAAVKPVSDVFSAPSQQDPWCSGATSQTNNQINKSFTTDFSDFKFQ</sequence>
<dbReference type="Gene3D" id="3.60.10.10">
    <property type="entry name" value="Endonuclease/exonuclease/phosphatase"/>
    <property type="match status" value="1"/>
</dbReference>
<dbReference type="InterPro" id="IPR002013">
    <property type="entry name" value="SAC_dom"/>
</dbReference>
<feature type="region of interest" description="Disordered" evidence="7">
    <location>
        <begin position="1102"/>
        <end position="1277"/>
    </location>
</feature>
<evidence type="ECO:0000256" key="1">
    <source>
        <dbReference type="ARBA" id="ARBA00008943"/>
    </source>
</evidence>
<dbReference type="Proteomes" id="UP001642483">
    <property type="component" value="Unassembled WGS sequence"/>
</dbReference>
<dbReference type="PROSITE" id="PS50002">
    <property type="entry name" value="SH3"/>
    <property type="match status" value="1"/>
</dbReference>
<feature type="region of interest" description="Disordered" evidence="7">
    <location>
        <begin position="1393"/>
        <end position="1413"/>
    </location>
</feature>
<evidence type="ECO:0000313" key="11">
    <source>
        <dbReference type="Proteomes" id="UP001642483"/>
    </source>
</evidence>
<dbReference type="PROSITE" id="PS50275">
    <property type="entry name" value="SAC"/>
    <property type="match status" value="1"/>
</dbReference>
<comment type="caution">
    <text evidence="10">The sequence shown here is derived from an EMBL/GenBank/DDBJ whole genome shotgun (WGS) entry which is preliminary data.</text>
</comment>
<dbReference type="Gene3D" id="2.30.30.40">
    <property type="entry name" value="SH3 Domains"/>
    <property type="match status" value="2"/>
</dbReference>
<evidence type="ECO:0000259" key="9">
    <source>
        <dbReference type="PROSITE" id="PS50275"/>
    </source>
</evidence>
<dbReference type="SMART" id="SM00326">
    <property type="entry name" value="SH3"/>
    <property type="match status" value="2"/>
</dbReference>
<dbReference type="PANTHER" id="PTHR11200">
    <property type="entry name" value="INOSITOL 5-PHOSPHATASE"/>
    <property type="match status" value="1"/>
</dbReference>
<dbReference type="InterPro" id="IPR046985">
    <property type="entry name" value="IP5"/>
</dbReference>
<dbReference type="PANTHER" id="PTHR11200:SF257">
    <property type="entry name" value="PHOSPHOINOSITIDE 5-PHOSPHATASE"/>
    <property type="match status" value="1"/>
</dbReference>
<dbReference type="InterPro" id="IPR036691">
    <property type="entry name" value="Endo/exonu/phosph_ase_sf"/>
</dbReference>
<feature type="compositionally biased region" description="Pro residues" evidence="7">
    <location>
        <begin position="1266"/>
        <end position="1277"/>
    </location>
</feature>
<keyword evidence="4 6" id="KW-0728">SH3 domain</keyword>
<dbReference type="SUPFAM" id="SSF50044">
    <property type="entry name" value="SH3-domain"/>
    <property type="match status" value="2"/>
</dbReference>
<accession>A0ABP0GQD2</accession>
<keyword evidence="5" id="KW-0378">Hydrolase</keyword>
<evidence type="ECO:0000256" key="4">
    <source>
        <dbReference type="ARBA" id="ARBA00022443"/>
    </source>
</evidence>
<feature type="compositionally biased region" description="Polar residues" evidence="7">
    <location>
        <begin position="1396"/>
        <end position="1413"/>
    </location>
</feature>
<protein>
    <recommendedName>
        <fullName evidence="3">phosphoinositide 5-phosphatase</fullName>
        <ecNumber evidence="3">3.1.3.36</ecNumber>
    </recommendedName>
</protein>
<proteinExistence type="inferred from homology"/>
<dbReference type="EC" id="3.1.3.36" evidence="3"/>
<dbReference type="CDD" id="cd00174">
    <property type="entry name" value="SH3"/>
    <property type="match status" value="1"/>
</dbReference>
<gene>
    <name evidence="10" type="ORF">CVLEPA_LOCUS26201</name>
</gene>
<feature type="compositionally biased region" description="Pro residues" evidence="7">
    <location>
        <begin position="1120"/>
        <end position="1134"/>
    </location>
</feature>
<dbReference type="Pfam" id="PF02383">
    <property type="entry name" value="Syja_N"/>
    <property type="match status" value="1"/>
</dbReference>
<comment type="similarity">
    <text evidence="1">Belongs to the synaptojanin family.</text>
</comment>
<dbReference type="InterPro" id="IPR001452">
    <property type="entry name" value="SH3_domain"/>
</dbReference>
<dbReference type="SUPFAM" id="SSF56219">
    <property type="entry name" value="DNase I-like"/>
    <property type="match status" value="1"/>
</dbReference>
<comment type="similarity">
    <text evidence="2">In the central section; belongs to the inositol 1,4,5-trisphosphate 5-phosphatase family.</text>
</comment>
<dbReference type="EMBL" id="CAWYQH010000130">
    <property type="protein sequence ID" value="CAK8692974.1"/>
    <property type="molecule type" value="Genomic_DNA"/>
</dbReference>
<evidence type="ECO:0000259" key="8">
    <source>
        <dbReference type="PROSITE" id="PS50002"/>
    </source>
</evidence>
<dbReference type="Pfam" id="PF00018">
    <property type="entry name" value="SH3_1"/>
    <property type="match status" value="1"/>
</dbReference>
<evidence type="ECO:0000256" key="2">
    <source>
        <dbReference type="ARBA" id="ARBA00009678"/>
    </source>
</evidence>
<evidence type="ECO:0000256" key="6">
    <source>
        <dbReference type="PROSITE-ProRule" id="PRU00192"/>
    </source>
</evidence>
<feature type="compositionally biased region" description="Polar residues" evidence="7">
    <location>
        <begin position="1102"/>
        <end position="1115"/>
    </location>
</feature>
<organism evidence="10 11">
    <name type="scientific">Clavelina lepadiformis</name>
    <name type="common">Light-bulb sea squirt</name>
    <name type="synonym">Ascidia lepadiformis</name>
    <dbReference type="NCBI Taxonomy" id="159417"/>
    <lineage>
        <taxon>Eukaryota</taxon>
        <taxon>Metazoa</taxon>
        <taxon>Chordata</taxon>
        <taxon>Tunicata</taxon>
        <taxon>Ascidiacea</taxon>
        <taxon>Aplousobranchia</taxon>
        <taxon>Clavelinidae</taxon>
        <taxon>Clavelina</taxon>
    </lineage>
</organism>
<keyword evidence="11" id="KW-1185">Reference proteome</keyword>
<evidence type="ECO:0000256" key="3">
    <source>
        <dbReference type="ARBA" id="ARBA00013044"/>
    </source>
</evidence>
<evidence type="ECO:0000256" key="7">
    <source>
        <dbReference type="SAM" id="MobiDB-lite"/>
    </source>
</evidence>
<feature type="domain" description="SH3" evidence="8">
    <location>
        <begin position="566"/>
        <end position="626"/>
    </location>
</feature>